<accession>A0AA47M420</accession>
<gene>
    <name evidence="1" type="ORF">N1851_031202</name>
</gene>
<evidence type="ECO:0000313" key="1">
    <source>
        <dbReference type="EMBL" id="KAK0133288.1"/>
    </source>
</evidence>
<evidence type="ECO:0000313" key="2">
    <source>
        <dbReference type="Proteomes" id="UP001174136"/>
    </source>
</evidence>
<dbReference type="Proteomes" id="UP001174136">
    <property type="component" value="Unassembled WGS sequence"/>
</dbReference>
<reference evidence="1" key="1">
    <citation type="journal article" date="2023" name="Front. Mar. Sci.">
        <title>A new Merluccius polli reference genome to investigate the effects of global change in West African waters.</title>
        <authorList>
            <person name="Mateo J.L."/>
            <person name="Blanco-Fernandez C."/>
            <person name="Garcia-Vazquez E."/>
            <person name="Machado-Schiaffino G."/>
        </authorList>
    </citation>
    <scope>NUCLEOTIDE SEQUENCE</scope>
    <source>
        <strain evidence="1">C29</strain>
        <tissue evidence="1">Fin</tissue>
    </source>
</reference>
<dbReference type="InterPro" id="IPR043502">
    <property type="entry name" value="DNA/RNA_pol_sf"/>
</dbReference>
<protein>
    <recommendedName>
        <fullName evidence="3">Reverse transcriptase domain-containing protein</fullName>
    </recommendedName>
</protein>
<sequence>MITKGYATKVHDEYLSRNDGKVWYILHHGVYHPKKHKIHVVFDCGTSYQRATLNEQLLQGADLTSTLIGVITRFRQEPVATMADVEAMFHQVKVPPEDADLLRFLCWPDGDINKDLVEYRMVVHLFGATSSPSCGSYALRRCAEDNRDLFAMQ</sequence>
<dbReference type="PANTHER" id="PTHR47331">
    <property type="entry name" value="PHD-TYPE DOMAIN-CONTAINING PROTEIN"/>
    <property type="match status" value="1"/>
</dbReference>
<dbReference type="SUPFAM" id="SSF56672">
    <property type="entry name" value="DNA/RNA polymerases"/>
    <property type="match status" value="1"/>
</dbReference>
<keyword evidence="2" id="KW-1185">Reference proteome</keyword>
<evidence type="ECO:0008006" key="3">
    <source>
        <dbReference type="Google" id="ProtNLM"/>
    </source>
</evidence>
<name>A0AA47M420_MERPO</name>
<comment type="caution">
    <text evidence="1">The sequence shown here is derived from an EMBL/GenBank/DDBJ whole genome shotgun (WGS) entry which is preliminary data.</text>
</comment>
<dbReference type="EMBL" id="JAOPHQ010005998">
    <property type="protein sequence ID" value="KAK0133288.1"/>
    <property type="molecule type" value="Genomic_DNA"/>
</dbReference>
<dbReference type="PANTHER" id="PTHR47331:SF1">
    <property type="entry name" value="GAG-LIKE PROTEIN"/>
    <property type="match status" value="1"/>
</dbReference>
<proteinExistence type="predicted"/>
<dbReference type="AlphaFoldDB" id="A0AA47M420"/>
<organism evidence="1 2">
    <name type="scientific">Merluccius polli</name>
    <name type="common">Benguela hake</name>
    <name type="synonym">Merluccius cadenati</name>
    <dbReference type="NCBI Taxonomy" id="89951"/>
    <lineage>
        <taxon>Eukaryota</taxon>
        <taxon>Metazoa</taxon>
        <taxon>Chordata</taxon>
        <taxon>Craniata</taxon>
        <taxon>Vertebrata</taxon>
        <taxon>Euteleostomi</taxon>
        <taxon>Actinopterygii</taxon>
        <taxon>Neopterygii</taxon>
        <taxon>Teleostei</taxon>
        <taxon>Neoteleostei</taxon>
        <taxon>Acanthomorphata</taxon>
        <taxon>Zeiogadaria</taxon>
        <taxon>Gadariae</taxon>
        <taxon>Gadiformes</taxon>
        <taxon>Gadoidei</taxon>
        <taxon>Merlucciidae</taxon>
        <taxon>Merluccius</taxon>
    </lineage>
</organism>